<accession>A0AAD4MGC3</accession>
<keyword evidence="3" id="KW-1185">Reference proteome</keyword>
<dbReference type="SUPFAM" id="SSF56954">
    <property type="entry name" value="Outer membrane efflux proteins (OEP)"/>
    <property type="match status" value="1"/>
</dbReference>
<sequence>MRGTASPSRTTIWRSPVSVFRRASSLARPGAGTCEPRTDRGVDPQYRGELQQCGFPARRADGAGSRRAEGRDGSGAPGSARAGSDRRGHPRRYVAPAPRCARRRTQPCRGGSGDRRGGGATLSFALARRKHRCQRAQPRRYLRRHHRPRLRQHRADDLRCGAHPIADAGGAGGGGRRLLRLQADGADRARGCRECGGRAAGGTAPRARVHDRARCGEQQRDPLAQLVPRRPRRFPDAQQSESALISARNGLLQARSDQATALIQLYLALGGGWDAGTIPTPERVPAPSTPGQN</sequence>
<feature type="region of interest" description="Disordered" evidence="1">
    <location>
        <begin position="23"/>
        <end position="119"/>
    </location>
</feature>
<feature type="compositionally biased region" description="Basic and acidic residues" evidence="1">
    <location>
        <begin position="58"/>
        <end position="72"/>
    </location>
</feature>
<dbReference type="EMBL" id="JAKKPZ010000611">
    <property type="protein sequence ID" value="KAI1693565.1"/>
    <property type="molecule type" value="Genomic_DNA"/>
</dbReference>
<evidence type="ECO:0000313" key="2">
    <source>
        <dbReference type="EMBL" id="KAI1693565.1"/>
    </source>
</evidence>
<reference evidence="2" key="1">
    <citation type="submission" date="2022-01" db="EMBL/GenBank/DDBJ databases">
        <title>Genome Sequence Resource for Two Populations of Ditylenchus destructor, the Migratory Endoparasitic Phytonematode.</title>
        <authorList>
            <person name="Zhang H."/>
            <person name="Lin R."/>
            <person name="Xie B."/>
        </authorList>
    </citation>
    <scope>NUCLEOTIDE SEQUENCE</scope>
    <source>
        <strain evidence="2">BazhouSP</strain>
    </source>
</reference>
<dbReference type="Proteomes" id="UP001201812">
    <property type="component" value="Unassembled WGS sequence"/>
</dbReference>
<organism evidence="2 3">
    <name type="scientific">Ditylenchus destructor</name>
    <dbReference type="NCBI Taxonomy" id="166010"/>
    <lineage>
        <taxon>Eukaryota</taxon>
        <taxon>Metazoa</taxon>
        <taxon>Ecdysozoa</taxon>
        <taxon>Nematoda</taxon>
        <taxon>Chromadorea</taxon>
        <taxon>Rhabditida</taxon>
        <taxon>Tylenchina</taxon>
        <taxon>Tylenchomorpha</taxon>
        <taxon>Sphaerularioidea</taxon>
        <taxon>Anguinidae</taxon>
        <taxon>Anguininae</taxon>
        <taxon>Ditylenchus</taxon>
    </lineage>
</organism>
<comment type="caution">
    <text evidence="2">The sequence shown here is derived from an EMBL/GenBank/DDBJ whole genome shotgun (WGS) entry which is preliminary data.</text>
</comment>
<name>A0AAD4MGC3_9BILA</name>
<protein>
    <submittedName>
        <fullName evidence="2">Uncharacterized protein</fullName>
    </submittedName>
</protein>
<evidence type="ECO:0000256" key="1">
    <source>
        <dbReference type="SAM" id="MobiDB-lite"/>
    </source>
</evidence>
<proteinExistence type="predicted"/>
<dbReference type="AlphaFoldDB" id="A0AAD4MGC3"/>
<dbReference type="Gene3D" id="1.20.1600.10">
    <property type="entry name" value="Outer membrane efflux proteins (OEP)"/>
    <property type="match status" value="1"/>
</dbReference>
<evidence type="ECO:0000313" key="3">
    <source>
        <dbReference type="Proteomes" id="UP001201812"/>
    </source>
</evidence>
<gene>
    <name evidence="2" type="ORF">DdX_20573</name>
</gene>